<dbReference type="PANTHER" id="PTHR10422">
    <property type="entry name" value="CYTOCHROME C OXIDASE SUBUNIT 1"/>
    <property type="match status" value="1"/>
</dbReference>
<dbReference type="Gene3D" id="1.20.210.10">
    <property type="entry name" value="Cytochrome c oxidase-like, subunit I domain"/>
    <property type="match status" value="1"/>
</dbReference>
<accession>A0A1C5JJY1</accession>
<feature type="transmembrane region" description="Helical" evidence="2">
    <location>
        <begin position="677"/>
        <end position="697"/>
    </location>
</feature>
<keyword evidence="2" id="KW-0812">Transmembrane</keyword>
<reference evidence="5" key="1">
    <citation type="submission" date="2016-06" db="EMBL/GenBank/DDBJ databases">
        <authorList>
            <person name="Varghese N."/>
        </authorList>
    </citation>
    <scope>NUCLEOTIDE SEQUENCE [LARGE SCALE GENOMIC DNA]</scope>
    <source>
        <strain evidence="5">DSM 43171</strain>
    </source>
</reference>
<dbReference type="Pfam" id="PF22085">
    <property type="entry name" value="NorB_cytochrome_c-like"/>
    <property type="match status" value="1"/>
</dbReference>
<feature type="domain" description="Nitric oxide reductase subunit B cytochrome c-like" evidence="3">
    <location>
        <begin position="64"/>
        <end position="223"/>
    </location>
</feature>
<feature type="transmembrane region" description="Helical" evidence="2">
    <location>
        <begin position="345"/>
        <end position="367"/>
    </location>
</feature>
<dbReference type="STRING" id="47864.GA0070560_13418"/>
<evidence type="ECO:0000256" key="1">
    <source>
        <dbReference type="SAM" id="MobiDB-lite"/>
    </source>
</evidence>
<gene>
    <name evidence="4" type="ORF">GA0070560_13418</name>
</gene>
<feature type="compositionally biased region" description="Low complexity" evidence="1">
    <location>
        <begin position="1"/>
        <end position="12"/>
    </location>
</feature>
<dbReference type="AlphaFoldDB" id="A0A1C5JJY1"/>
<evidence type="ECO:0000313" key="4">
    <source>
        <dbReference type="EMBL" id="SCG70346.1"/>
    </source>
</evidence>
<feature type="region of interest" description="Disordered" evidence="1">
    <location>
        <begin position="1"/>
        <end position="25"/>
    </location>
</feature>
<dbReference type="GO" id="GO:0016020">
    <property type="term" value="C:membrane"/>
    <property type="evidence" value="ECO:0007669"/>
    <property type="project" value="InterPro"/>
</dbReference>
<dbReference type="Proteomes" id="UP000199408">
    <property type="component" value="Unassembled WGS sequence"/>
</dbReference>
<dbReference type="Pfam" id="PF00115">
    <property type="entry name" value="COX1"/>
    <property type="match status" value="1"/>
</dbReference>
<evidence type="ECO:0000256" key="2">
    <source>
        <dbReference type="SAM" id="Phobius"/>
    </source>
</evidence>
<evidence type="ECO:0000313" key="5">
    <source>
        <dbReference type="Proteomes" id="UP000199408"/>
    </source>
</evidence>
<dbReference type="GO" id="GO:0004129">
    <property type="term" value="F:cytochrome-c oxidase activity"/>
    <property type="evidence" value="ECO:0007669"/>
    <property type="project" value="InterPro"/>
</dbReference>
<proteinExistence type="predicted"/>
<keyword evidence="2" id="KW-0472">Membrane</keyword>
<feature type="transmembrane region" description="Helical" evidence="2">
    <location>
        <begin position="290"/>
        <end position="308"/>
    </location>
</feature>
<name>A0A1C5JJY1_9ACTN</name>
<organism evidence="4 5">
    <name type="scientific">Micromonospora halophytica</name>
    <dbReference type="NCBI Taxonomy" id="47864"/>
    <lineage>
        <taxon>Bacteria</taxon>
        <taxon>Bacillati</taxon>
        <taxon>Actinomycetota</taxon>
        <taxon>Actinomycetes</taxon>
        <taxon>Micromonosporales</taxon>
        <taxon>Micromonosporaceae</taxon>
        <taxon>Micromonospora</taxon>
    </lineage>
</organism>
<feature type="transmembrane region" description="Helical" evidence="2">
    <location>
        <begin position="495"/>
        <end position="515"/>
    </location>
</feature>
<dbReference type="EMBL" id="FMDN01000034">
    <property type="protein sequence ID" value="SCG70346.1"/>
    <property type="molecule type" value="Genomic_DNA"/>
</dbReference>
<keyword evidence="5" id="KW-1185">Reference proteome</keyword>
<dbReference type="InterPro" id="IPR054309">
    <property type="entry name" value="NorB_cytochrome_c-like"/>
</dbReference>
<feature type="transmembrane region" description="Helical" evidence="2">
    <location>
        <begin position="522"/>
        <end position="544"/>
    </location>
</feature>
<dbReference type="RefSeq" id="WP_091302733.1">
    <property type="nucleotide sequence ID" value="NZ_FMDN01000034.1"/>
</dbReference>
<dbReference type="InterPro" id="IPR036927">
    <property type="entry name" value="Cyt_c_oxase-like_su1_sf"/>
</dbReference>
<feature type="transmembrane region" description="Helical" evidence="2">
    <location>
        <begin position="556"/>
        <end position="578"/>
    </location>
</feature>
<feature type="transmembrane region" description="Helical" evidence="2">
    <location>
        <begin position="599"/>
        <end position="622"/>
    </location>
</feature>
<feature type="transmembrane region" description="Helical" evidence="2">
    <location>
        <begin position="237"/>
        <end position="259"/>
    </location>
</feature>
<feature type="transmembrane region" description="Helical" evidence="2">
    <location>
        <begin position="379"/>
        <end position="402"/>
    </location>
</feature>
<keyword evidence="2" id="KW-1133">Transmembrane helix</keyword>
<dbReference type="GO" id="GO:0020037">
    <property type="term" value="F:heme binding"/>
    <property type="evidence" value="ECO:0007669"/>
    <property type="project" value="InterPro"/>
</dbReference>
<feature type="transmembrane region" description="Helical" evidence="2">
    <location>
        <begin position="642"/>
        <end position="665"/>
    </location>
</feature>
<protein>
    <submittedName>
        <fullName evidence="4">Nitric oxide reductase, NorZ apoprotein</fullName>
    </submittedName>
</protein>
<feature type="transmembrane region" description="Helical" evidence="2">
    <location>
        <begin position="736"/>
        <end position="754"/>
    </location>
</feature>
<dbReference type="InterPro" id="IPR000883">
    <property type="entry name" value="Cyt_C_Oxase_1"/>
</dbReference>
<feature type="transmembrane region" description="Helical" evidence="2">
    <location>
        <begin position="454"/>
        <end position="475"/>
    </location>
</feature>
<evidence type="ECO:0000259" key="3">
    <source>
        <dbReference type="Pfam" id="PF22085"/>
    </source>
</evidence>
<dbReference type="OrthoDB" id="9767153at2"/>
<feature type="transmembrane region" description="Helical" evidence="2">
    <location>
        <begin position="34"/>
        <end position="54"/>
    </location>
</feature>
<dbReference type="GO" id="GO:0009060">
    <property type="term" value="P:aerobic respiration"/>
    <property type="evidence" value="ECO:0007669"/>
    <property type="project" value="InterPro"/>
</dbReference>
<dbReference type="SUPFAM" id="SSF81442">
    <property type="entry name" value="Cytochrome c oxidase subunit I-like"/>
    <property type="match status" value="1"/>
</dbReference>
<dbReference type="PANTHER" id="PTHR10422:SF38">
    <property type="entry name" value="CYTOCHROME B SUBUNIT OF NITRIC OXIDE REDUCTASE"/>
    <property type="match status" value="1"/>
</dbReference>
<feature type="transmembrane region" description="Helical" evidence="2">
    <location>
        <begin position="422"/>
        <end position="442"/>
    </location>
</feature>
<sequence>MVVSEAPGAAVPEPAPPPTGTPAGKRGRMIGRGWVQAAILVTLVGFFVLGFLAIRTYQAQPPIPEKVTTSDGQLLFTGEDIRQGQEVFLRNGLMQYGSIFGHGAYLGPDFTADYLHRAATSVQEQYGGAEAGHARTVEDFRVNRYDEKTGTLVWSPAQGKAFTELTGHYAATLNSPDGKNGLRPNAITDPAEIHDLTAYFGWTAWAAAAERPDKTYSYTNNWPSEPLVDNAPTGHTVTWSVLSLIFLLVGAGALFAAFGRWNFLGWHNRDHRELRFHAPRTVLLTPAQRATAWFFFIMAGLFLVQTLLGSATQHYRADLESFFGLPLDHWLPYNLTRTWHVQLSIFWVVTSFLAIGIFLAPLIARGWEPKRQALLTRLLLGALVVVVVGSLIGEMAGMRGWLGPLWAQLGNQGFEYLDLGRIWQVLLTAGMGIWAFILFRGLRRRLRTEHVANMPWLFFLAALALPAFYAVGLLASPDSHFTAADFWRFIVVHLWVEDFLELFTTATVAYLFVLLGVVRERVALSVIFLDIVLYSAGGVIGTMHHLYFSGEPAEHLALGATFSALEVVPLLFLTVEAWSFLQLGARRQSASSTPFPHRWAVMFLAAVGFWNFLGAGVFGFLINLPIVSYYEIGTGLTANHAHAAMMGVYGMLAVGFAMFALRYLIPEERWSDRLASISFWSLNLGLAWMSFATLLPAGALQLYRVVDAGYADGRSLGYLQGGTNMFLEWLRLPGDVVFMVGGVLPLLWMTYLGIRYRSKRTRAPEAPAETLLFTEVVPDSDDDATNTDAADLVVGVADKLGGGSGGPAEAPR</sequence>